<dbReference type="InterPro" id="IPR002156">
    <property type="entry name" value="RNaseH_domain"/>
</dbReference>
<evidence type="ECO:0000259" key="1">
    <source>
        <dbReference type="PROSITE" id="PS50879"/>
    </source>
</evidence>
<protein>
    <recommendedName>
        <fullName evidence="1">RNase H type-1 domain-containing protein</fullName>
    </recommendedName>
</protein>
<dbReference type="AlphaFoldDB" id="A0A4Y2NYG2"/>
<feature type="domain" description="RNase H type-1" evidence="1">
    <location>
        <begin position="1"/>
        <end position="69"/>
    </location>
</feature>
<dbReference type="Gene3D" id="3.30.420.10">
    <property type="entry name" value="Ribonuclease H-like superfamily/Ribonuclease H"/>
    <property type="match status" value="1"/>
</dbReference>
<dbReference type="InterPro" id="IPR012337">
    <property type="entry name" value="RNaseH-like_sf"/>
</dbReference>
<dbReference type="CDD" id="cd09276">
    <property type="entry name" value="Rnase_HI_RT_non_LTR"/>
    <property type="match status" value="1"/>
</dbReference>
<reference evidence="2 3" key="1">
    <citation type="journal article" date="2019" name="Sci. Rep.">
        <title>Orb-weaving spider Araneus ventricosus genome elucidates the spidroin gene catalogue.</title>
        <authorList>
            <person name="Kono N."/>
            <person name="Nakamura H."/>
            <person name="Ohtoshi R."/>
            <person name="Moran D.A.P."/>
            <person name="Shinohara A."/>
            <person name="Yoshida Y."/>
            <person name="Fujiwara M."/>
            <person name="Mori M."/>
            <person name="Tomita M."/>
            <person name="Arakawa K."/>
        </authorList>
    </citation>
    <scope>NUCLEOTIDE SEQUENCE [LARGE SCALE GENOMIC DNA]</scope>
</reference>
<evidence type="ECO:0000313" key="3">
    <source>
        <dbReference type="Proteomes" id="UP000499080"/>
    </source>
</evidence>
<dbReference type="GO" id="GO:0004523">
    <property type="term" value="F:RNA-DNA hybrid ribonuclease activity"/>
    <property type="evidence" value="ECO:0007669"/>
    <property type="project" value="InterPro"/>
</dbReference>
<accession>A0A4Y2NYG2</accession>
<sequence>MFIIYTDSFSVLKSLDSVHDHTHPLVFNVLDILENLASQGFIIYLCWIPSHVGILGNEQADKAAKSASISKNGTVPISDFKTHIKLLLYSKWQEHWNVETENKLHAVKPTVESWPSLKNRKADTVLTRLRIGHTRFTHRHLLLGDPAPMCSECNCIMSVHHILSACSNFNSQRLRFFNSTTISLPALLVETPHVHLFAFLKAIGFYSLI</sequence>
<dbReference type="SUPFAM" id="SSF53098">
    <property type="entry name" value="Ribonuclease H-like"/>
    <property type="match status" value="1"/>
</dbReference>
<gene>
    <name evidence="2" type="ORF">AVEN_93695_1</name>
</gene>
<keyword evidence="3" id="KW-1185">Reference proteome</keyword>
<proteinExistence type="predicted"/>
<comment type="caution">
    <text evidence="2">The sequence shown here is derived from an EMBL/GenBank/DDBJ whole genome shotgun (WGS) entry which is preliminary data.</text>
</comment>
<organism evidence="2 3">
    <name type="scientific">Araneus ventricosus</name>
    <name type="common">Orbweaver spider</name>
    <name type="synonym">Epeira ventricosa</name>
    <dbReference type="NCBI Taxonomy" id="182803"/>
    <lineage>
        <taxon>Eukaryota</taxon>
        <taxon>Metazoa</taxon>
        <taxon>Ecdysozoa</taxon>
        <taxon>Arthropoda</taxon>
        <taxon>Chelicerata</taxon>
        <taxon>Arachnida</taxon>
        <taxon>Araneae</taxon>
        <taxon>Araneomorphae</taxon>
        <taxon>Entelegynae</taxon>
        <taxon>Araneoidea</taxon>
        <taxon>Araneidae</taxon>
        <taxon>Araneus</taxon>
    </lineage>
</organism>
<name>A0A4Y2NYG2_ARAVE</name>
<dbReference type="Proteomes" id="UP000499080">
    <property type="component" value="Unassembled WGS sequence"/>
</dbReference>
<evidence type="ECO:0000313" key="2">
    <source>
        <dbReference type="EMBL" id="GBN44094.1"/>
    </source>
</evidence>
<dbReference type="OrthoDB" id="6435860at2759"/>
<dbReference type="PROSITE" id="PS50879">
    <property type="entry name" value="RNASE_H_1"/>
    <property type="match status" value="1"/>
</dbReference>
<dbReference type="GO" id="GO:0003676">
    <property type="term" value="F:nucleic acid binding"/>
    <property type="evidence" value="ECO:0007669"/>
    <property type="project" value="InterPro"/>
</dbReference>
<dbReference type="EMBL" id="BGPR01010071">
    <property type="protein sequence ID" value="GBN44094.1"/>
    <property type="molecule type" value="Genomic_DNA"/>
</dbReference>
<dbReference type="InterPro" id="IPR036397">
    <property type="entry name" value="RNaseH_sf"/>
</dbReference>